<evidence type="ECO:0000313" key="2">
    <source>
        <dbReference type="Proteomes" id="UP001054837"/>
    </source>
</evidence>
<comment type="caution">
    <text evidence="1">The sequence shown here is derived from an EMBL/GenBank/DDBJ whole genome shotgun (WGS) entry which is preliminary data.</text>
</comment>
<sequence length="108" mass="11934">MQARGRWRSPQIASEQLVLGLSFEDRSLLTKPFFENDDCALAALKKFRSLKGTKTGCAPMIGKVKCGRRRKSVASTLVEYVGTVLQEGQSSGEQKCSEWGIADLYTCL</sequence>
<reference evidence="1 2" key="1">
    <citation type="submission" date="2021-06" db="EMBL/GenBank/DDBJ databases">
        <title>Caerostris darwini draft genome.</title>
        <authorList>
            <person name="Kono N."/>
            <person name="Arakawa K."/>
        </authorList>
    </citation>
    <scope>NUCLEOTIDE SEQUENCE [LARGE SCALE GENOMIC DNA]</scope>
</reference>
<keyword evidence="2" id="KW-1185">Reference proteome</keyword>
<proteinExistence type="predicted"/>
<evidence type="ECO:0000313" key="1">
    <source>
        <dbReference type="EMBL" id="GIY81791.1"/>
    </source>
</evidence>
<dbReference type="AlphaFoldDB" id="A0AAV4WGX4"/>
<protein>
    <submittedName>
        <fullName evidence="1">DUF4817 domain-containing protein</fullName>
    </submittedName>
</protein>
<accession>A0AAV4WGX4</accession>
<organism evidence="1 2">
    <name type="scientific">Caerostris darwini</name>
    <dbReference type="NCBI Taxonomy" id="1538125"/>
    <lineage>
        <taxon>Eukaryota</taxon>
        <taxon>Metazoa</taxon>
        <taxon>Ecdysozoa</taxon>
        <taxon>Arthropoda</taxon>
        <taxon>Chelicerata</taxon>
        <taxon>Arachnida</taxon>
        <taxon>Araneae</taxon>
        <taxon>Araneomorphae</taxon>
        <taxon>Entelegynae</taxon>
        <taxon>Araneoidea</taxon>
        <taxon>Araneidae</taxon>
        <taxon>Caerostris</taxon>
    </lineage>
</organism>
<dbReference type="EMBL" id="BPLQ01014668">
    <property type="protein sequence ID" value="GIY81791.1"/>
    <property type="molecule type" value="Genomic_DNA"/>
</dbReference>
<name>A0AAV4WGX4_9ARAC</name>
<dbReference type="Proteomes" id="UP001054837">
    <property type="component" value="Unassembled WGS sequence"/>
</dbReference>
<gene>
    <name evidence="1" type="primary">AVEN_142047_1</name>
    <name evidence="1" type="ORF">CDAR_512301</name>
</gene>